<evidence type="ECO:0000313" key="2">
    <source>
        <dbReference type="Proteomes" id="UP001638806"/>
    </source>
</evidence>
<keyword evidence="2" id="KW-1185">Reference proteome</keyword>
<gene>
    <name evidence="1" type="ORF">ACCO45_013786</name>
</gene>
<protein>
    <submittedName>
        <fullName evidence="1">Uncharacterized protein</fullName>
    </submittedName>
</protein>
<reference evidence="1" key="1">
    <citation type="submission" date="2024-12" db="EMBL/GenBank/DDBJ databases">
        <title>Comparative genomics and development of molecular markers within Purpureocillium lilacinum and among Purpureocillium species.</title>
        <authorList>
            <person name="Yeh Z.-Y."/>
            <person name="Ni N.-T."/>
            <person name="Lo P.-H."/>
            <person name="Mushyakhwo K."/>
            <person name="Lin C.-F."/>
            <person name="Nai Y.-S."/>
        </authorList>
    </citation>
    <scope>NUCLEOTIDE SEQUENCE</scope>
    <source>
        <strain evidence="1">NCHU-NPUST-175</strain>
    </source>
</reference>
<name>A0ACC4D770_PURLI</name>
<comment type="caution">
    <text evidence="1">The sequence shown here is derived from an EMBL/GenBank/DDBJ whole genome shotgun (WGS) entry which is preliminary data.</text>
</comment>
<sequence>MRALFFLLIARYSARALPATQASSLLACTRDALFTSLFRDGWHFCASVVSDRCGKGSTPTQFATYDPDVLYSHAEDDDGFACVCECD</sequence>
<organism evidence="1 2">
    <name type="scientific">Purpureocillium lilacinum</name>
    <name type="common">Paecilomyces lilacinus</name>
    <dbReference type="NCBI Taxonomy" id="33203"/>
    <lineage>
        <taxon>Eukaryota</taxon>
        <taxon>Fungi</taxon>
        <taxon>Dikarya</taxon>
        <taxon>Ascomycota</taxon>
        <taxon>Pezizomycotina</taxon>
        <taxon>Sordariomycetes</taxon>
        <taxon>Hypocreomycetidae</taxon>
        <taxon>Hypocreales</taxon>
        <taxon>Ophiocordycipitaceae</taxon>
        <taxon>Purpureocillium</taxon>
    </lineage>
</organism>
<evidence type="ECO:0000313" key="1">
    <source>
        <dbReference type="EMBL" id="KAL3952069.1"/>
    </source>
</evidence>
<accession>A0ACC4D770</accession>
<dbReference type="EMBL" id="JBGNUJ010000013">
    <property type="protein sequence ID" value="KAL3952069.1"/>
    <property type="molecule type" value="Genomic_DNA"/>
</dbReference>
<proteinExistence type="predicted"/>
<dbReference type="Proteomes" id="UP001638806">
    <property type="component" value="Unassembled WGS sequence"/>
</dbReference>